<dbReference type="EMBL" id="MLBF01000069">
    <property type="protein sequence ID" value="OLN26799.1"/>
    <property type="molecule type" value="Genomic_DNA"/>
</dbReference>
<accession>A0A1Q8QHG6</accession>
<keyword evidence="1" id="KW-0472">Membrane</keyword>
<gene>
    <name evidence="2" type="ORF">DSOL_4823</name>
</gene>
<keyword evidence="1" id="KW-1133">Transmembrane helix</keyword>
<evidence type="ECO:0000313" key="3">
    <source>
        <dbReference type="Proteomes" id="UP000186102"/>
    </source>
</evidence>
<name>A0A1Q8QHG6_9FIRM</name>
<feature type="transmembrane region" description="Helical" evidence="1">
    <location>
        <begin position="139"/>
        <end position="157"/>
    </location>
</feature>
<comment type="caution">
    <text evidence="2">The sequence shown here is derived from an EMBL/GenBank/DDBJ whole genome shotgun (WGS) entry which is preliminary data.</text>
</comment>
<feature type="transmembrane region" description="Helical" evidence="1">
    <location>
        <begin position="51"/>
        <end position="74"/>
    </location>
</feature>
<protein>
    <recommendedName>
        <fullName evidence="4">DUF420 domain-containing protein</fullName>
    </recommendedName>
</protein>
<evidence type="ECO:0000313" key="2">
    <source>
        <dbReference type="EMBL" id="OLN26799.1"/>
    </source>
</evidence>
<evidence type="ECO:0008006" key="4">
    <source>
        <dbReference type="Google" id="ProtNLM"/>
    </source>
</evidence>
<evidence type="ECO:0000256" key="1">
    <source>
        <dbReference type="SAM" id="Phobius"/>
    </source>
</evidence>
<dbReference type="STRING" id="1888891.DSOL_4823"/>
<dbReference type="OrthoDB" id="2593148at2"/>
<sequence length="162" mass="18063">MFEYFKLIGSGPNDLSAAIHGGLGIILLASFIWAVEAVLNKSPEAYKRLKIGTIVMSVASFLTIVFGNIVYIPYRAANGVQPWLKAHDIYWYHALGMEFKEFAALFSLPLAVAIMYSVITMSEDWFKSDWARKTVKYGLYLAIFFTFTAFILGAAITKAKAV</sequence>
<dbReference type="Proteomes" id="UP000186102">
    <property type="component" value="Unassembled WGS sequence"/>
</dbReference>
<keyword evidence="3" id="KW-1185">Reference proteome</keyword>
<organism evidence="2 3">
    <name type="scientific">Desulfosporosinus metallidurans</name>
    <dbReference type="NCBI Taxonomy" id="1888891"/>
    <lineage>
        <taxon>Bacteria</taxon>
        <taxon>Bacillati</taxon>
        <taxon>Bacillota</taxon>
        <taxon>Clostridia</taxon>
        <taxon>Eubacteriales</taxon>
        <taxon>Desulfitobacteriaceae</taxon>
        <taxon>Desulfosporosinus</taxon>
    </lineage>
</organism>
<dbReference type="AlphaFoldDB" id="A0A1Q8QHG6"/>
<feature type="transmembrane region" description="Helical" evidence="1">
    <location>
        <begin position="102"/>
        <end position="119"/>
    </location>
</feature>
<dbReference type="RefSeq" id="WP_075367103.1">
    <property type="nucleotide sequence ID" value="NZ_MLBF01000069.1"/>
</dbReference>
<reference evidence="2 3" key="1">
    <citation type="submission" date="2016-09" db="EMBL/GenBank/DDBJ databases">
        <title>Complete genome of Desulfosporosinus sp. OL.</title>
        <authorList>
            <person name="Mardanov A."/>
            <person name="Beletsky A."/>
            <person name="Panova A."/>
            <person name="Karnachuk O."/>
            <person name="Ravin N."/>
        </authorList>
    </citation>
    <scope>NUCLEOTIDE SEQUENCE [LARGE SCALE GENOMIC DNA]</scope>
    <source>
        <strain evidence="2 3">OL</strain>
    </source>
</reference>
<proteinExistence type="predicted"/>
<keyword evidence="1" id="KW-0812">Transmembrane</keyword>
<feature type="transmembrane region" description="Helical" evidence="1">
    <location>
        <begin position="17"/>
        <end position="39"/>
    </location>
</feature>